<keyword evidence="1" id="KW-0863">Zinc-finger</keyword>
<comment type="caution">
    <text evidence="4">The sequence shown here is derived from an EMBL/GenBank/DDBJ whole genome shotgun (WGS) entry which is preliminary data.</text>
</comment>
<dbReference type="EMBL" id="CAXAMN010026339">
    <property type="protein sequence ID" value="CAK9102269.1"/>
    <property type="molecule type" value="Genomic_DNA"/>
</dbReference>
<name>A0ABP0RNS2_9DINO</name>
<evidence type="ECO:0000313" key="5">
    <source>
        <dbReference type="Proteomes" id="UP001642484"/>
    </source>
</evidence>
<dbReference type="PROSITE" id="PS50157">
    <property type="entry name" value="ZINC_FINGER_C2H2_2"/>
    <property type="match status" value="2"/>
</dbReference>
<keyword evidence="1" id="KW-0479">Metal-binding</keyword>
<protein>
    <recommendedName>
        <fullName evidence="6">Reverse transcriptase domain-containing protein</fullName>
    </recommendedName>
</protein>
<feature type="domain" description="C2H2-type" evidence="2">
    <location>
        <begin position="500"/>
        <end position="524"/>
    </location>
</feature>
<keyword evidence="5" id="KW-1185">Reference proteome</keyword>
<proteinExistence type="predicted"/>
<organism evidence="4 5">
    <name type="scientific">Durusdinium trenchii</name>
    <dbReference type="NCBI Taxonomy" id="1381693"/>
    <lineage>
        <taxon>Eukaryota</taxon>
        <taxon>Sar</taxon>
        <taxon>Alveolata</taxon>
        <taxon>Dinophyceae</taxon>
        <taxon>Suessiales</taxon>
        <taxon>Symbiodiniaceae</taxon>
        <taxon>Durusdinium</taxon>
    </lineage>
</organism>
<dbReference type="SMART" id="SM00355">
    <property type="entry name" value="ZnF_C2H2"/>
    <property type="match status" value="3"/>
</dbReference>
<reference evidence="4 5" key="1">
    <citation type="submission" date="2024-02" db="EMBL/GenBank/DDBJ databases">
        <authorList>
            <person name="Chen Y."/>
            <person name="Shah S."/>
            <person name="Dougan E. K."/>
            <person name="Thang M."/>
            <person name="Chan C."/>
        </authorList>
    </citation>
    <scope>NUCLEOTIDE SEQUENCE [LARGE SCALE GENOMIC DNA]</scope>
</reference>
<evidence type="ECO:0000259" key="2">
    <source>
        <dbReference type="PROSITE" id="PS50157"/>
    </source>
</evidence>
<feature type="domain" description="Reverse transcriptase" evidence="3">
    <location>
        <begin position="1"/>
        <end position="195"/>
    </location>
</feature>
<dbReference type="Pfam" id="PF00078">
    <property type="entry name" value="RVT_1"/>
    <property type="match status" value="1"/>
</dbReference>
<dbReference type="PROSITE" id="PS00028">
    <property type="entry name" value="ZINC_FINGER_C2H2_1"/>
    <property type="match status" value="3"/>
</dbReference>
<dbReference type="InterPro" id="IPR000477">
    <property type="entry name" value="RT_dom"/>
</dbReference>
<dbReference type="Gene3D" id="3.30.160.60">
    <property type="entry name" value="Classic Zinc Finger"/>
    <property type="match status" value="1"/>
</dbReference>
<accession>A0ABP0RNS2</accession>
<keyword evidence="1" id="KW-0862">Zinc</keyword>
<sequence length="544" mass="60575">VFLDVDKAFDAFDNAPREGLVHGLVECGVDEGLATLIGEWHSGTRYHYTHLGTSICEQSGKGVRQGCTGAPILWAVLMTRFLRRLSQSVPIAWIKRCLNIFADDLQGGSTFRSDHELRDCLRYLGTVIDCLEELGLSVNPVKTVALLQLGGVQHRKWQALITQRGANGAYLLLPRKNGSMRLKLVSSVVYLGVRVSYADFEQSTQSMRISAAHSSAMSLSRWLYSKRRLPFRTRLGLWQTCIIPCAEYGLLAVGLTTKVIARRAMNLSALRARVAHVVRGENWQDLQQNREACDFLTHHCLRCGRWCTHLREAHPQILIPGIDQMIALQKNHVRSSPCPFCSLSWKQQHGCPILLQTAILQAELTTSSQADTDQGTSAHASAVTGPERPSSFSWNCHLCSQSFGARVQLTAHLQEHQQQLHRYDPKRDSVEGEPACSHCGLLVTSMDALRNHITKGHCKHFDPRKHVPDHAISPDLKAALLGGRLGPYLRKAGARTFLTVQCLCCGRAFPGLRELSRHLQDKHSILWNEALHLGLSLKQVISPA</sequence>
<dbReference type="InterPro" id="IPR013087">
    <property type="entry name" value="Znf_C2H2_type"/>
</dbReference>
<evidence type="ECO:0000256" key="1">
    <source>
        <dbReference type="PROSITE-ProRule" id="PRU00042"/>
    </source>
</evidence>
<evidence type="ECO:0000313" key="4">
    <source>
        <dbReference type="EMBL" id="CAK9102269.1"/>
    </source>
</evidence>
<feature type="non-terminal residue" evidence="4">
    <location>
        <position position="1"/>
    </location>
</feature>
<feature type="domain" description="C2H2-type" evidence="2">
    <location>
        <begin position="394"/>
        <end position="421"/>
    </location>
</feature>
<gene>
    <name evidence="4" type="ORF">CCMP2556_LOCUS48135</name>
</gene>
<dbReference type="PROSITE" id="PS50878">
    <property type="entry name" value="RT_POL"/>
    <property type="match status" value="1"/>
</dbReference>
<dbReference type="Proteomes" id="UP001642484">
    <property type="component" value="Unassembled WGS sequence"/>
</dbReference>
<evidence type="ECO:0000259" key="3">
    <source>
        <dbReference type="PROSITE" id="PS50878"/>
    </source>
</evidence>
<evidence type="ECO:0008006" key="6">
    <source>
        <dbReference type="Google" id="ProtNLM"/>
    </source>
</evidence>